<dbReference type="Proteomes" id="UP001595379">
    <property type="component" value="Unassembled WGS sequence"/>
</dbReference>
<dbReference type="Gene3D" id="3.40.1740.10">
    <property type="entry name" value="VC0467-like"/>
    <property type="match status" value="1"/>
</dbReference>
<dbReference type="PANTHER" id="PTHR30327">
    <property type="entry name" value="UNCHARACTERIZED PROTEIN YQGE"/>
    <property type="match status" value="1"/>
</dbReference>
<organism evidence="3 4">
    <name type="scientific">Hyphobacterium vulgare</name>
    <dbReference type="NCBI Taxonomy" id="1736751"/>
    <lineage>
        <taxon>Bacteria</taxon>
        <taxon>Pseudomonadati</taxon>
        <taxon>Pseudomonadota</taxon>
        <taxon>Alphaproteobacteria</taxon>
        <taxon>Maricaulales</taxon>
        <taxon>Maricaulaceae</taxon>
        <taxon>Hyphobacterium</taxon>
    </lineage>
</organism>
<dbReference type="SUPFAM" id="SSF143456">
    <property type="entry name" value="VC0467-like"/>
    <property type="match status" value="1"/>
</dbReference>
<sequence>MPADGYMTGKILIASPAIGDPRFDRAVIYIVDHSDEHAMGITLNKPMRDLRLPILLEQLGVEGAIRVPDRAVLDGGPVDRDRGFVLHTGEFGDDDATLIVGDGFALTATKEVLDAMASEHPPRRSVLALGYAGWGAGQLDDELQANAWLVADADETLLFDEHFSDKWERALKSLGVDPQHLTGQSGHA</sequence>
<comment type="caution">
    <text evidence="3">The sequence shown here is derived from an EMBL/GenBank/DDBJ whole genome shotgun (WGS) entry which is preliminary data.</text>
</comment>
<evidence type="ECO:0000256" key="2">
    <source>
        <dbReference type="HAMAP-Rule" id="MF_00758"/>
    </source>
</evidence>
<protein>
    <recommendedName>
        <fullName evidence="2">UPF0301 protein ACFOOR_10525</fullName>
    </recommendedName>
</protein>
<gene>
    <name evidence="3" type="ORF">ACFOOR_10525</name>
</gene>
<keyword evidence="4" id="KW-1185">Reference proteome</keyword>
<proteinExistence type="inferred from homology"/>
<accession>A0ABV6ZYF6</accession>
<reference evidence="4" key="1">
    <citation type="journal article" date="2019" name="Int. J. Syst. Evol. Microbiol.">
        <title>The Global Catalogue of Microorganisms (GCM) 10K type strain sequencing project: providing services to taxonomists for standard genome sequencing and annotation.</title>
        <authorList>
            <consortium name="The Broad Institute Genomics Platform"/>
            <consortium name="The Broad Institute Genome Sequencing Center for Infectious Disease"/>
            <person name="Wu L."/>
            <person name="Ma J."/>
        </authorList>
    </citation>
    <scope>NUCLEOTIDE SEQUENCE [LARGE SCALE GENOMIC DNA]</scope>
    <source>
        <strain evidence="4">KCTC 52487</strain>
    </source>
</reference>
<evidence type="ECO:0000313" key="4">
    <source>
        <dbReference type="Proteomes" id="UP001595379"/>
    </source>
</evidence>
<name>A0ABV6ZYF6_9PROT</name>
<dbReference type="HAMAP" id="MF_00758">
    <property type="entry name" value="UPF0301"/>
    <property type="match status" value="1"/>
</dbReference>
<comment type="similarity">
    <text evidence="1 2">Belongs to the UPF0301 (AlgH) family.</text>
</comment>
<evidence type="ECO:0000313" key="3">
    <source>
        <dbReference type="EMBL" id="MFC2926540.1"/>
    </source>
</evidence>
<evidence type="ECO:0000256" key="1">
    <source>
        <dbReference type="ARBA" id="ARBA00009600"/>
    </source>
</evidence>
<dbReference type="RefSeq" id="WP_343164326.1">
    <property type="nucleotide sequence ID" value="NZ_JBHRSV010000019.1"/>
</dbReference>
<dbReference type="EMBL" id="JBHRSV010000019">
    <property type="protein sequence ID" value="MFC2926540.1"/>
    <property type="molecule type" value="Genomic_DNA"/>
</dbReference>
<dbReference type="Pfam" id="PF02622">
    <property type="entry name" value="DUF179"/>
    <property type="match status" value="1"/>
</dbReference>
<dbReference type="InterPro" id="IPR003774">
    <property type="entry name" value="AlgH-like"/>
</dbReference>
<dbReference type="PANTHER" id="PTHR30327:SF1">
    <property type="entry name" value="UPF0301 PROTEIN YQGE"/>
    <property type="match status" value="1"/>
</dbReference>